<dbReference type="EMBL" id="BT085600">
    <property type="protein sequence ID" value="ACR35953.1"/>
    <property type="molecule type" value="mRNA"/>
</dbReference>
<evidence type="ECO:0000256" key="1">
    <source>
        <dbReference type="SAM" id="MobiDB-lite"/>
    </source>
</evidence>
<feature type="region of interest" description="Disordered" evidence="1">
    <location>
        <begin position="28"/>
        <end position="67"/>
    </location>
</feature>
<protein>
    <submittedName>
        <fullName evidence="2">Uncharacterized protein</fullName>
    </submittedName>
</protein>
<organism evidence="2">
    <name type="scientific">Zea mays</name>
    <name type="common">Maize</name>
    <dbReference type="NCBI Taxonomy" id="4577"/>
    <lineage>
        <taxon>Eukaryota</taxon>
        <taxon>Viridiplantae</taxon>
        <taxon>Streptophyta</taxon>
        <taxon>Embryophyta</taxon>
        <taxon>Tracheophyta</taxon>
        <taxon>Spermatophyta</taxon>
        <taxon>Magnoliopsida</taxon>
        <taxon>Liliopsida</taxon>
        <taxon>Poales</taxon>
        <taxon>Poaceae</taxon>
        <taxon>PACMAD clade</taxon>
        <taxon>Panicoideae</taxon>
        <taxon>Andropogonodae</taxon>
        <taxon>Andropogoneae</taxon>
        <taxon>Tripsacinae</taxon>
        <taxon>Zea</taxon>
    </lineage>
</organism>
<reference evidence="2" key="1">
    <citation type="journal article" date="2009" name="PLoS Genet.">
        <title>Sequencing, mapping, and analysis of 27,455 maize full-length cDNAs.</title>
        <authorList>
            <person name="Soderlund C."/>
            <person name="Descour A."/>
            <person name="Kudrna D."/>
            <person name="Bomhoff M."/>
            <person name="Boyd L."/>
            <person name="Currie J."/>
            <person name="Angelova A."/>
            <person name="Collura K."/>
            <person name="Wissotski M."/>
            <person name="Ashley E."/>
            <person name="Morrow D."/>
            <person name="Fernandes J."/>
            <person name="Walbot V."/>
            <person name="Yu Y."/>
        </authorList>
    </citation>
    <scope>NUCLEOTIDE SEQUENCE</scope>
    <source>
        <strain evidence="2">B73</strain>
    </source>
</reference>
<proteinExistence type="evidence at transcript level"/>
<accession>C4J453</accession>
<sequence length="67" mass="7804">MYRISSSPKMDSNATFSAYSFISWKVLTRRPSQERSERSATASTAGTEARMAWGEKARETRRRRRAW</sequence>
<dbReference type="AlphaFoldDB" id="C4J453"/>
<evidence type="ECO:0000313" key="2">
    <source>
        <dbReference type="EMBL" id="ACR35953.1"/>
    </source>
</evidence>
<reference evidence="2" key="2">
    <citation type="submission" date="2012-06" db="EMBL/GenBank/DDBJ databases">
        <authorList>
            <person name="Yu Y."/>
            <person name="Currie J."/>
            <person name="Lomeli R."/>
            <person name="Angelova A."/>
            <person name="Collura K."/>
            <person name="Wissotski M."/>
            <person name="Campos D."/>
            <person name="Kudrna D."/>
            <person name="Golser W."/>
            <person name="Ashely E."/>
            <person name="Descour A."/>
            <person name="Fernandes J."/>
            <person name="Soderlund C."/>
            <person name="Walbot V."/>
        </authorList>
    </citation>
    <scope>NUCLEOTIDE SEQUENCE</scope>
    <source>
        <strain evidence="2">B73</strain>
    </source>
</reference>
<name>C4J453_MAIZE</name>